<evidence type="ECO:0000259" key="7">
    <source>
        <dbReference type="Pfam" id="PF01048"/>
    </source>
</evidence>
<dbReference type="Proteomes" id="UP000189580">
    <property type="component" value="Chromosome a"/>
</dbReference>
<dbReference type="SUPFAM" id="SSF53167">
    <property type="entry name" value="Purine and uridine phosphorylases"/>
    <property type="match status" value="1"/>
</dbReference>
<dbReference type="NCBIfam" id="NF006054">
    <property type="entry name" value="PRK08202.1"/>
    <property type="match status" value="1"/>
</dbReference>
<evidence type="ECO:0000256" key="5">
    <source>
        <dbReference type="ARBA" id="ARBA00022679"/>
    </source>
</evidence>
<dbReference type="EMBL" id="CP014501">
    <property type="protein sequence ID" value="ANB12710.1"/>
    <property type="molecule type" value="Genomic_DNA"/>
</dbReference>
<keyword evidence="4" id="KW-0328">Glycosyltransferase</keyword>
<protein>
    <recommendedName>
        <fullName evidence="3">purine-nucleoside phosphorylase</fullName>
        <ecNumber evidence="3">2.4.2.1</ecNumber>
    </recommendedName>
    <alternativeName>
        <fullName evidence="6">Inosine-guanosine phosphorylase</fullName>
    </alternativeName>
</protein>
<dbReference type="InterPro" id="IPR035994">
    <property type="entry name" value="Nucleoside_phosphorylase_sf"/>
</dbReference>
<evidence type="ECO:0000313" key="8">
    <source>
        <dbReference type="EMBL" id="ANB12710.1"/>
    </source>
</evidence>
<evidence type="ECO:0000256" key="4">
    <source>
        <dbReference type="ARBA" id="ARBA00022676"/>
    </source>
</evidence>
<dbReference type="KEGG" id="slb:AWJ20_978"/>
<evidence type="ECO:0000256" key="2">
    <source>
        <dbReference type="ARBA" id="ARBA00006751"/>
    </source>
</evidence>
<keyword evidence="9" id="KW-1185">Reference proteome</keyword>
<comment type="pathway">
    <text evidence="1">Purine metabolism; purine nucleoside salvage.</text>
</comment>
<evidence type="ECO:0000256" key="1">
    <source>
        <dbReference type="ARBA" id="ARBA00005058"/>
    </source>
</evidence>
<dbReference type="InterPro" id="IPR011268">
    <property type="entry name" value="Purine_phosphorylase"/>
</dbReference>
<dbReference type="EC" id="2.4.2.1" evidence="3"/>
<dbReference type="GO" id="GO:0005737">
    <property type="term" value="C:cytoplasm"/>
    <property type="evidence" value="ECO:0007669"/>
    <property type="project" value="TreeGrafter"/>
</dbReference>
<name>A0A167DBA2_9ASCO</name>
<dbReference type="UniPathway" id="UPA00606"/>
<gene>
    <name evidence="8" type="primary">PNP1</name>
    <name evidence="8" type="ORF">AWJ20_978</name>
</gene>
<dbReference type="InterPro" id="IPR000845">
    <property type="entry name" value="Nucleoside_phosphorylase_d"/>
</dbReference>
<dbReference type="NCBIfam" id="TIGR01697">
    <property type="entry name" value="PNPH-PUNA-XAPA"/>
    <property type="match status" value="1"/>
</dbReference>
<feature type="domain" description="Nucleoside phosphorylase" evidence="7">
    <location>
        <begin position="64"/>
        <end position="313"/>
    </location>
</feature>
<dbReference type="OrthoDB" id="10261782at2759"/>
<dbReference type="GO" id="GO:0070635">
    <property type="term" value="F:nicotinamide riboside hydrolase activity"/>
    <property type="evidence" value="ECO:0007669"/>
    <property type="project" value="EnsemblFungi"/>
</dbReference>
<dbReference type="Pfam" id="PF01048">
    <property type="entry name" value="PNP_UDP_1"/>
    <property type="match status" value="1"/>
</dbReference>
<dbReference type="Gene3D" id="3.40.50.1580">
    <property type="entry name" value="Nucleoside phosphorylase domain"/>
    <property type="match status" value="1"/>
</dbReference>
<dbReference type="GO" id="GO:0004731">
    <property type="term" value="F:purine-nucleoside phosphorylase activity"/>
    <property type="evidence" value="ECO:0007669"/>
    <property type="project" value="UniProtKB-EC"/>
</dbReference>
<dbReference type="PANTHER" id="PTHR11904">
    <property type="entry name" value="METHYLTHIOADENOSINE/PURINE NUCLEOSIDE PHOSPHORYLASE"/>
    <property type="match status" value="1"/>
</dbReference>
<accession>A0A167DBA2</accession>
<dbReference type="AlphaFoldDB" id="A0A167DBA2"/>
<proteinExistence type="inferred from homology"/>
<evidence type="ECO:0000313" key="9">
    <source>
        <dbReference type="Proteomes" id="UP000189580"/>
    </source>
</evidence>
<evidence type="ECO:0000256" key="6">
    <source>
        <dbReference type="ARBA" id="ARBA00031036"/>
    </source>
</evidence>
<keyword evidence="5" id="KW-0808">Transferase</keyword>
<sequence>MTSKNQLFPFHTKRFLIFGLQQVSLVPVAPSIWGRAPDPAAPLVSLESLRRVSCNLNTWRLGTVYRLNREVSKFLSDLTNLVAGHAGRLVAGLLGPEKTPVICMAGRLHTYEGYDIKDTVFPIRVFVALKIQCLIVTNAAGGLNPDYKVGDLMLLTDHVNLPGLAGLHPLKGPNDDRFGPRFPALSDAYDHDLRAAFFKSADNLGIKRTIHEGTYAFVSGPTYETRAEVRFLLAVGADAVGMSTVPEIIVARHSGLRVLALSLITNAAVSEKIPSAREPLNASLSEGKATHQEVVDAGNEAAKDVQAIVGRLVSAL</sequence>
<dbReference type="GeneID" id="30038069"/>
<dbReference type="GO" id="GO:0046115">
    <property type="term" value="P:guanosine catabolic process"/>
    <property type="evidence" value="ECO:0007669"/>
    <property type="project" value="EnsemblFungi"/>
</dbReference>
<dbReference type="GO" id="GO:0034355">
    <property type="term" value="P:NAD+ biosynthetic process via the salvage pathway"/>
    <property type="evidence" value="ECO:0007669"/>
    <property type="project" value="EnsemblFungi"/>
</dbReference>
<dbReference type="GO" id="GO:0047724">
    <property type="term" value="F:inosine nucleosidase activity"/>
    <property type="evidence" value="ECO:0007669"/>
    <property type="project" value="EnsemblFungi"/>
</dbReference>
<comment type="similarity">
    <text evidence="2">Belongs to the PNP/MTAP phosphorylase family.</text>
</comment>
<dbReference type="PANTHER" id="PTHR11904:SF9">
    <property type="entry name" value="PURINE NUCLEOSIDE PHOSPHORYLASE-RELATED"/>
    <property type="match status" value="1"/>
</dbReference>
<dbReference type="CDD" id="cd09009">
    <property type="entry name" value="PNP-EcPNPII_like"/>
    <property type="match status" value="1"/>
</dbReference>
<evidence type="ECO:0000256" key="3">
    <source>
        <dbReference type="ARBA" id="ARBA00011886"/>
    </source>
</evidence>
<organism evidence="8 9">
    <name type="scientific">Sugiyamaella lignohabitans</name>
    <dbReference type="NCBI Taxonomy" id="796027"/>
    <lineage>
        <taxon>Eukaryota</taxon>
        <taxon>Fungi</taxon>
        <taxon>Dikarya</taxon>
        <taxon>Ascomycota</taxon>
        <taxon>Saccharomycotina</taxon>
        <taxon>Dipodascomycetes</taxon>
        <taxon>Dipodascales</taxon>
        <taxon>Trichomonascaceae</taxon>
        <taxon>Sugiyamaella</taxon>
    </lineage>
</organism>
<dbReference type="GO" id="GO:0006148">
    <property type="term" value="P:inosine catabolic process"/>
    <property type="evidence" value="ECO:0007669"/>
    <property type="project" value="EnsemblFungi"/>
</dbReference>
<reference evidence="8 9" key="1">
    <citation type="submission" date="2016-02" db="EMBL/GenBank/DDBJ databases">
        <title>Complete genome sequence and transcriptome regulation of the pentose utilising yeast Sugiyamaella lignohabitans.</title>
        <authorList>
            <person name="Bellasio M."/>
            <person name="Peymann A."/>
            <person name="Valli M."/>
            <person name="Sipitzky M."/>
            <person name="Graf A."/>
            <person name="Sauer M."/>
            <person name="Marx H."/>
            <person name="Mattanovich D."/>
        </authorList>
    </citation>
    <scope>NUCLEOTIDE SEQUENCE [LARGE SCALE GENOMIC DNA]</scope>
    <source>
        <strain evidence="8 9">CBS 10342</strain>
    </source>
</reference>
<dbReference type="RefSeq" id="XP_018735187.1">
    <property type="nucleotide sequence ID" value="XM_018882949.1"/>
</dbReference>
<dbReference type="GO" id="GO:0019358">
    <property type="term" value="P:nicotinate nucleotide salvage"/>
    <property type="evidence" value="ECO:0007669"/>
    <property type="project" value="EnsemblFungi"/>
</dbReference>